<reference evidence="2" key="1">
    <citation type="journal article" date="2020" name="Nat. Genet.">
        <title>Genomic diversifications of five Gossypium allopolyploid species and their impact on cotton improvement.</title>
        <authorList>
            <person name="Chen Z.J."/>
            <person name="Sreedasyam A."/>
            <person name="Ando A."/>
            <person name="Song Q."/>
            <person name="De Santiago L.M."/>
            <person name="Hulse-Kemp A.M."/>
            <person name="Ding M."/>
            <person name="Ye W."/>
            <person name="Kirkbride R.C."/>
            <person name="Jenkins J."/>
            <person name="Plott C."/>
            <person name="Lovell J."/>
            <person name="Lin Y.M."/>
            <person name="Vaughn R."/>
            <person name="Liu B."/>
            <person name="Simpson S."/>
            <person name="Scheffler B.E."/>
            <person name="Wen L."/>
            <person name="Saski C.A."/>
            <person name="Grover C.E."/>
            <person name="Hu G."/>
            <person name="Conover J.L."/>
            <person name="Carlson J.W."/>
            <person name="Shu S."/>
            <person name="Boston L.B."/>
            <person name="Williams M."/>
            <person name="Peterson D.G."/>
            <person name="McGee K."/>
            <person name="Jones D.C."/>
            <person name="Wendel J.F."/>
            <person name="Stelly D.M."/>
            <person name="Grimwood J."/>
            <person name="Schmutz J."/>
        </authorList>
    </citation>
    <scope>NUCLEOTIDE SEQUENCE [LARGE SCALE GENOMIC DNA]</scope>
    <source>
        <strain evidence="2">cv. TM-1</strain>
    </source>
</reference>
<reference evidence="3" key="2">
    <citation type="submission" date="2025-08" db="UniProtKB">
        <authorList>
            <consortium name="RefSeq"/>
        </authorList>
    </citation>
    <scope>IDENTIFICATION</scope>
</reference>
<dbReference type="GeneID" id="107896367"/>
<organism evidence="2 3">
    <name type="scientific">Gossypium hirsutum</name>
    <name type="common">Upland cotton</name>
    <name type="synonym">Gossypium mexicanum</name>
    <dbReference type="NCBI Taxonomy" id="3635"/>
    <lineage>
        <taxon>Eukaryota</taxon>
        <taxon>Viridiplantae</taxon>
        <taxon>Streptophyta</taxon>
        <taxon>Embryophyta</taxon>
        <taxon>Tracheophyta</taxon>
        <taxon>Spermatophyta</taxon>
        <taxon>Magnoliopsida</taxon>
        <taxon>eudicotyledons</taxon>
        <taxon>Gunneridae</taxon>
        <taxon>Pentapetalae</taxon>
        <taxon>rosids</taxon>
        <taxon>malvids</taxon>
        <taxon>Malvales</taxon>
        <taxon>Malvaceae</taxon>
        <taxon>Malvoideae</taxon>
        <taxon>Gossypium</taxon>
    </lineage>
</organism>
<evidence type="ECO:0000313" key="3">
    <source>
        <dbReference type="RefSeq" id="XP_040933893.1"/>
    </source>
</evidence>
<proteinExistence type="predicted"/>
<feature type="transmembrane region" description="Helical" evidence="1">
    <location>
        <begin position="87"/>
        <end position="108"/>
    </location>
</feature>
<keyword evidence="1" id="KW-0472">Membrane</keyword>
<sequence>MDGRRRLRFRCRFARINYFVVHFTDSNNLNGYFSSGSYCVVSRVIDPNLICLLRWYSSSFHNTKKVEKPGHASSLFSIGNLPPKGPIFIFLLITVLCCCSSASVSSPISSLQVY</sequence>
<dbReference type="Proteomes" id="UP000818029">
    <property type="component" value="Chromosome A10"/>
</dbReference>
<evidence type="ECO:0000256" key="1">
    <source>
        <dbReference type="SAM" id="Phobius"/>
    </source>
</evidence>
<keyword evidence="1" id="KW-1133">Transmembrane helix</keyword>
<gene>
    <name evidence="3" type="primary">LOC107896367</name>
</gene>
<keyword evidence="2" id="KW-1185">Reference proteome</keyword>
<dbReference type="RefSeq" id="XP_040933893.1">
    <property type="nucleotide sequence ID" value="XM_041077959.1"/>
</dbReference>
<accession>A0ABM2YWY4</accession>
<keyword evidence="1" id="KW-0812">Transmembrane</keyword>
<name>A0ABM2YWY4_GOSHI</name>
<protein>
    <submittedName>
        <fullName evidence="3">Uncharacterized protein isoform X2</fullName>
    </submittedName>
</protein>
<evidence type="ECO:0000313" key="2">
    <source>
        <dbReference type="Proteomes" id="UP000818029"/>
    </source>
</evidence>